<dbReference type="RefSeq" id="WP_409121903.1">
    <property type="nucleotide sequence ID" value="NZ_JBJVNI010000010.1"/>
</dbReference>
<evidence type="ECO:0000256" key="2">
    <source>
        <dbReference type="SAM" id="SignalP"/>
    </source>
</evidence>
<feature type="signal peptide" evidence="2">
    <location>
        <begin position="1"/>
        <end position="19"/>
    </location>
</feature>
<evidence type="ECO:0000313" key="4">
    <source>
        <dbReference type="Proteomes" id="UP001631957"/>
    </source>
</evidence>
<dbReference type="EMBL" id="JBJVNI010000010">
    <property type="protein sequence ID" value="MFM9610871.1"/>
    <property type="molecule type" value="Genomic_DNA"/>
</dbReference>
<feature type="region of interest" description="Disordered" evidence="1">
    <location>
        <begin position="20"/>
        <end position="56"/>
    </location>
</feature>
<comment type="caution">
    <text evidence="3">The sequence shown here is derived from an EMBL/GenBank/DDBJ whole genome shotgun (WGS) entry which is preliminary data.</text>
</comment>
<reference evidence="3 4" key="1">
    <citation type="submission" date="2024-12" db="EMBL/GenBank/DDBJ databases">
        <title>Forecasting of Potato common scab and diversities of Pathogenic streptomyces spp. in china.</title>
        <authorList>
            <person name="Handique U."/>
            <person name="Wu J."/>
        </authorList>
    </citation>
    <scope>NUCLEOTIDE SEQUENCE [LARGE SCALE GENOMIC DNA]</scope>
    <source>
        <strain evidence="3 4">ZRIMU1530</strain>
    </source>
</reference>
<dbReference type="PROSITE" id="PS51257">
    <property type="entry name" value="PROKAR_LIPOPROTEIN"/>
    <property type="match status" value="1"/>
</dbReference>
<evidence type="ECO:0008006" key="5">
    <source>
        <dbReference type="Google" id="ProtNLM"/>
    </source>
</evidence>
<organism evidence="3 4">
    <name type="scientific">Streptomyces niveiscabiei</name>
    <dbReference type="NCBI Taxonomy" id="164115"/>
    <lineage>
        <taxon>Bacteria</taxon>
        <taxon>Bacillati</taxon>
        <taxon>Actinomycetota</taxon>
        <taxon>Actinomycetes</taxon>
        <taxon>Kitasatosporales</taxon>
        <taxon>Streptomycetaceae</taxon>
        <taxon>Streptomyces</taxon>
    </lineage>
</organism>
<proteinExistence type="predicted"/>
<gene>
    <name evidence="3" type="ORF">ACKI18_19425</name>
</gene>
<accession>A0ABW9HSS5</accession>
<feature type="compositionally biased region" description="Basic and acidic residues" evidence="1">
    <location>
        <begin position="43"/>
        <end position="56"/>
    </location>
</feature>
<dbReference type="Proteomes" id="UP001631957">
    <property type="component" value="Unassembled WGS sequence"/>
</dbReference>
<name>A0ABW9HSS5_9ACTN</name>
<feature type="region of interest" description="Disordered" evidence="1">
    <location>
        <begin position="184"/>
        <end position="203"/>
    </location>
</feature>
<keyword evidence="4" id="KW-1185">Reference proteome</keyword>
<evidence type="ECO:0000256" key="1">
    <source>
        <dbReference type="SAM" id="MobiDB-lite"/>
    </source>
</evidence>
<feature type="chain" id="PRO_5045656715" description="Lipoprotein" evidence="2">
    <location>
        <begin position="20"/>
        <end position="296"/>
    </location>
</feature>
<evidence type="ECO:0000313" key="3">
    <source>
        <dbReference type="EMBL" id="MFM9610871.1"/>
    </source>
</evidence>
<protein>
    <recommendedName>
        <fullName evidence="5">Lipoprotein</fullName>
    </recommendedName>
</protein>
<keyword evidence="2" id="KW-0732">Signal</keyword>
<sequence length="296" mass="31198">MRRSLVLALVAALATLTGACGSGHAEQQSDRQSARPSDPSEQQSDRPSENPAERAARARQVAAAWNGSRAAASWRAGYHPLGDWTALPKGLTDLPLTLRATLPPLPRPDAEVKWPDGSTLKAPLIPASTAYEALDRYEGPLTQLPVTSVTLGTMPLRTSRGPATVPAWLFTVEGHTEPIRRAAARPSALPKPPIAPASSTVNGNRVENIQGSTLTIVTPHGSCDDGVEVEALETPGSVVLTPYTVNPQEGPCRADLKMERVKVNLAGPLADRILLDASTGAPIPYDAANGLSPTWS</sequence>